<name>A0A8J3FUU4_9PSEU</name>
<gene>
    <name evidence="1" type="ORF">GCM10012275_06730</name>
</gene>
<dbReference type="GO" id="GO:0003677">
    <property type="term" value="F:DNA binding"/>
    <property type="evidence" value="ECO:0007669"/>
    <property type="project" value="UniProtKB-KW"/>
</dbReference>
<accession>A0A8J3FUU4</accession>
<reference evidence="1" key="2">
    <citation type="submission" date="2020-09" db="EMBL/GenBank/DDBJ databases">
        <authorList>
            <person name="Sun Q."/>
            <person name="Zhou Y."/>
        </authorList>
    </citation>
    <scope>NUCLEOTIDE SEQUENCE</scope>
    <source>
        <strain evidence="1">CGMCC 4.5737</strain>
    </source>
</reference>
<keyword evidence="2" id="KW-1185">Reference proteome</keyword>
<dbReference type="Proteomes" id="UP000637578">
    <property type="component" value="Unassembled WGS sequence"/>
</dbReference>
<reference evidence="1" key="1">
    <citation type="journal article" date="2014" name="Int. J. Syst. Evol. Microbiol.">
        <title>Complete genome sequence of Corynebacterium casei LMG S-19264T (=DSM 44701T), isolated from a smear-ripened cheese.</title>
        <authorList>
            <consortium name="US DOE Joint Genome Institute (JGI-PGF)"/>
            <person name="Walter F."/>
            <person name="Albersmeier A."/>
            <person name="Kalinowski J."/>
            <person name="Ruckert C."/>
        </authorList>
    </citation>
    <scope>NUCLEOTIDE SEQUENCE</scope>
    <source>
        <strain evidence="1">CGMCC 4.5737</strain>
    </source>
</reference>
<dbReference type="InterPro" id="IPR010982">
    <property type="entry name" value="Lambda_DNA-bd_dom_sf"/>
</dbReference>
<keyword evidence="1" id="KW-0238">DNA-binding</keyword>
<dbReference type="CDD" id="cd00093">
    <property type="entry name" value="HTH_XRE"/>
    <property type="match status" value="1"/>
</dbReference>
<sequence length="173" mass="19305">MPALGREGNVGDAYVEEHKTVQRNLALQREWYGEPLGDRVRRLVVAFDVSQAQLAEVLGISAPMLSQVMSGRRAKIGNPAVLARMVMLERRVLTPDVAAGDKEALRRALEEVRNSRPKVGRETLPVDEGNHDDAALATLRRHARHDELLAAADLLSARFPRLSRFLRRAARDE</sequence>
<protein>
    <submittedName>
        <fullName evidence="1">DNA-binding protein</fullName>
    </submittedName>
</protein>
<organism evidence="1 2">
    <name type="scientific">Longimycelium tulufanense</name>
    <dbReference type="NCBI Taxonomy" id="907463"/>
    <lineage>
        <taxon>Bacteria</taxon>
        <taxon>Bacillati</taxon>
        <taxon>Actinomycetota</taxon>
        <taxon>Actinomycetes</taxon>
        <taxon>Pseudonocardiales</taxon>
        <taxon>Pseudonocardiaceae</taxon>
        <taxon>Longimycelium</taxon>
    </lineage>
</organism>
<comment type="caution">
    <text evidence="1">The sequence shown here is derived from an EMBL/GenBank/DDBJ whole genome shotgun (WGS) entry which is preliminary data.</text>
</comment>
<dbReference type="EMBL" id="BMMK01000002">
    <property type="protein sequence ID" value="GGM38426.1"/>
    <property type="molecule type" value="Genomic_DNA"/>
</dbReference>
<dbReference type="SUPFAM" id="SSF47413">
    <property type="entry name" value="lambda repressor-like DNA-binding domains"/>
    <property type="match status" value="1"/>
</dbReference>
<dbReference type="AlphaFoldDB" id="A0A8J3FUU4"/>
<evidence type="ECO:0000313" key="1">
    <source>
        <dbReference type="EMBL" id="GGM38426.1"/>
    </source>
</evidence>
<dbReference type="InterPro" id="IPR001387">
    <property type="entry name" value="Cro/C1-type_HTH"/>
</dbReference>
<proteinExistence type="predicted"/>
<evidence type="ECO:0000313" key="2">
    <source>
        <dbReference type="Proteomes" id="UP000637578"/>
    </source>
</evidence>